<dbReference type="EMBL" id="BPQJ01000004">
    <property type="protein sequence ID" value="GJD60900.1"/>
    <property type="molecule type" value="Genomic_DNA"/>
</dbReference>
<accession>A0AA37H8T4</accession>
<comment type="caution">
    <text evidence="2">The sequence shown here is derived from an EMBL/GenBank/DDBJ whole genome shotgun (WGS) entry which is preliminary data.</text>
</comment>
<sequence>MTEPMGNYWAFQRLALGLICNLRAHFRLCGSAMTRSASLAISLIILFLTSLAAPANENDFYRSCLDAASFLGTPKEPCGLLGPSAPPTKRRASVQAKLPEEYWAYAQGARGQDLFSARGAKPINVEKINADDILVAKQQVEIRPSPALSSAAIFLLDKNALVRVVEKRSIATSGGDQRTWLRIANFTLSAAPPDHASQNPRNSTISGQESREGAAADIAAQAKTAKNVVACFKAGTAGRKFMSFNDMRDCAGVWVSPRALVRCSIDSSCPVLPDTYEGRAAFDAVLQQYGPGVTRDSTLHLDVENLPRLPTAASIKGCEDAERSGDGLRCVSQSIDDGKYSAVVRCFAKPDEASRLGCFAETVNNANFTALMGCMSGGPPTLDKLVSCTPNQKIASDAVGLRQCVQSAATPQMAAKCASEGFAGPQKAFADCAASAASPDDAAKCLDKISPDVAKARGTVGCMADASNEAVGCAADVLSGNAGIVARCIRDEQAPDKRTSCAAAENKDFAKVIDLTRCVKTGDAAACAAKHIGGSGTIFAACLSEAGGKLENCLSKADPALEGPQRTLSCLSGTADAAHAFACAAPHLGGEAVRMADCVASPDRMGATMCLLEGHPEARAAQRAYACISSGSSASNLIANCSEGLLDPKTSQTVACVVRANGSRAQLASCAASAALPPDAARLVGCAASSQGPTSFALCAAGPAMNEEWRIAAECAVQSSGNPIGFAGCTAGRLTLKEITQCFSGKGCFGPNNTIIKAYTNAFNDLTKGPGPNNDAVVFLNRVRDLAGGPNSLINNPGQLKGGPNSMINNPSQIWGGDSSVFNQMAGGKNSEVRKILRAMDPTTWRF</sequence>
<dbReference type="AlphaFoldDB" id="A0AA37H8T4"/>
<name>A0AA37H8T4_9HYPH</name>
<keyword evidence="3" id="KW-1185">Reference proteome</keyword>
<protein>
    <submittedName>
        <fullName evidence="2">Uncharacterized protein</fullName>
    </submittedName>
</protein>
<dbReference type="Proteomes" id="UP001055286">
    <property type="component" value="Unassembled WGS sequence"/>
</dbReference>
<evidence type="ECO:0000256" key="1">
    <source>
        <dbReference type="SAM" id="MobiDB-lite"/>
    </source>
</evidence>
<reference evidence="2" key="2">
    <citation type="submission" date="2021-08" db="EMBL/GenBank/DDBJ databases">
        <authorList>
            <person name="Tani A."/>
            <person name="Ola A."/>
            <person name="Ogura Y."/>
            <person name="Katsura K."/>
            <person name="Hayashi T."/>
        </authorList>
    </citation>
    <scope>NUCLEOTIDE SEQUENCE</scope>
    <source>
        <strain evidence="2">JCM 32048</strain>
    </source>
</reference>
<feature type="region of interest" description="Disordered" evidence="1">
    <location>
        <begin position="191"/>
        <end position="212"/>
    </location>
</feature>
<organism evidence="2 3">
    <name type="scientific">Methylobacterium frigidaeris</name>
    <dbReference type="NCBI Taxonomy" id="2038277"/>
    <lineage>
        <taxon>Bacteria</taxon>
        <taxon>Pseudomonadati</taxon>
        <taxon>Pseudomonadota</taxon>
        <taxon>Alphaproteobacteria</taxon>
        <taxon>Hyphomicrobiales</taxon>
        <taxon>Methylobacteriaceae</taxon>
        <taxon>Methylobacterium</taxon>
    </lineage>
</organism>
<evidence type="ECO:0000313" key="2">
    <source>
        <dbReference type="EMBL" id="GJD60900.1"/>
    </source>
</evidence>
<evidence type="ECO:0000313" key="3">
    <source>
        <dbReference type="Proteomes" id="UP001055286"/>
    </source>
</evidence>
<reference evidence="2" key="1">
    <citation type="journal article" date="2016" name="Front. Microbiol.">
        <title>Genome Sequence of the Piezophilic, Mesophilic Sulfate-Reducing Bacterium Desulfovibrio indicus J2T.</title>
        <authorList>
            <person name="Cao J."/>
            <person name="Maignien L."/>
            <person name="Shao Z."/>
            <person name="Alain K."/>
            <person name="Jebbar M."/>
        </authorList>
    </citation>
    <scope>NUCLEOTIDE SEQUENCE</scope>
    <source>
        <strain evidence="2">JCM 32048</strain>
    </source>
</reference>
<gene>
    <name evidence="2" type="ORF">MPEAHAMD_1040</name>
</gene>
<feature type="compositionally biased region" description="Polar residues" evidence="1">
    <location>
        <begin position="196"/>
        <end position="208"/>
    </location>
</feature>
<proteinExistence type="predicted"/>